<evidence type="ECO:0000313" key="2">
    <source>
        <dbReference type="Proteomes" id="UP001341840"/>
    </source>
</evidence>
<dbReference type="Proteomes" id="UP001341840">
    <property type="component" value="Unassembled WGS sequence"/>
</dbReference>
<dbReference type="EMBL" id="JASCZI010152442">
    <property type="protein sequence ID" value="MED6176142.1"/>
    <property type="molecule type" value="Genomic_DNA"/>
</dbReference>
<accession>A0ABU6VT44</accession>
<organism evidence="1 2">
    <name type="scientific">Stylosanthes scabra</name>
    <dbReference type="NCBI Taxonomy" id="79078"/>
    <lineage>
        <taxon>Eukaryota</taxon>
        <taxon>Viridiplantae</taxon>
        <taxon>Streptophyta</taxon>
        <taxon>Embryophyta</taxon>
        <taxon>Tracheophyta</taxon>
        <taxon>Spermatophyta</taxon>
        <taxon>Magnoliopsida</taxon>
        <taxon>eudicotyledons</taxon>
        <taxon>Gunneridae</taxon>
        <taxon>Pentapetalae</taxon>
        <taxon>rosids</taxon>
        <taxon>fabids</taxon>
        <taxon>Fabales</taxon>
        <taxon>Fabaceae</taxon>
        <taxon>Papilionoideae</taxon>
        <taxon>50 kb inversion clade</taxon>
        <taxon>dalbergioids sensu lato</taxon>
        <taxon>Dalbergieae</taxon>
        <taxon>Pterocarpus clade</taxon>
        <taxon>Stylosanthes</taxon>
    </lineage>
</organism>
<proteinExistence type="predicted"/>
<reference evidence="1 2" key="1">
    <citation type="journal article" date="2023" name="Plants (Basel)">
        <title>Bridging the Gap: Combining Genomics and Transcriptomics Approaches to Understand Stylosanthes scabra, an Orphan Legume from the Brazilian Caatinga.</title>
        <authorList>
            <person name="Ferreira-Neto J.R.C."/>
            <person name="da Silva M.D."/>
            <person name="Binneck E."/>
            <person name="de Melo N.F."/>
            <person name="da Silva R.H."/>
            <person name="de Melo A.L.T.M."/>
            <person name="Pandolfi V."/>
            <person name="Bustamante F.O."/>
            <person name="Brasileiro-Vidal A.C."/>
            <person name="Benko-Iseppon A.M."/>
        </authorList>
    </citation>
    <scope>NUCLEOTIDE SEQUENCE [LARGE SCALE GENOMIC DNA]</scope>
    <source>
        <tissue evidence="1">Leaves</tissue>
    </source>
</reference>
<name>A0ABU6VT44_9FABA</name>
<evidence type="ECO:0008006" key="3">
    <source>
        <dbReference type="Google" id="ProtNLM"/>
    </source>
</evidence>
<sequence>MPILINGATSRPFEIQRGLRQGDSMSPFLFVIVAEILNGLLKRLAAEEAQIREGGKHENQFLIRSRRGCRGGKRKRLCFFSSLHGTTKRHLPFGTYFYLLVMAATMLFRRHAGTIGSSTVESNNDRRLSKSWRTQWWSISFMEARLRQPYGDVVVAVPLLPFDGAMSWAAAEDMPTTRR</sequence>
<comment type="caution">
    <text evidence="1">The sequence shown here is derived from an EMBL/GenBank/DDBJ whole genome shotgun (WGS) entry which is preliminary data.</text>
</comment>
<evidence type="ECO:0000313" key="1">
    <source>
        <dbReference type="EMBL" id="MED6176142.1"/>
    </source>
</evidence>
<gene>
    <name evidence="1" type="ORF">PIB30_085152</name>
</gene>
<keyword evidence="2" id="KW-1185">Reference proteome</keyword>
<protein>
    <recommendedName>
        <fullName evidence="3">Reverse transcriptase domain-containing protein</fullName>
    </recommendedName>
</protein>